<protein>
    <submittedName>
        <fullName evidence="8">Uncharacterized protein</fullName>
    </submittedName>
</protein>
<proteinExistence type="inferred from homology"/>
<dbReference type="PROSITE" id="PS50283">
    <property type="entry name" value="NA_SOLUT_SYMP_3"/>
    <property type="match status" value="1"/>
</dbReference>
<dbReference type="InterPro" id="IPR038377">
    <property type="entry name" value="Na/Glc_symporter_sf"/>
</dbReference>
<evidence type="ECO:0000256" key="3">
    <source>
        <dbReference type="ARBA" id="ARBA00022692"/>
    </source>
</evidence>
<evidence type="ECO:0000256" key="5">
    <source>
        <dbReference type="ARBA" id="ARBA00023136"/>
    </source>
</evidence>
<name>A0A7R9L6S2_9ACAR</name>
<keyword evidence="4 7" id="KW-1133">Transmembrane helix</keyword>
<keyword evidence="5 7" id="KW-0472">Membrane</keyword>
<dbReference type="InterPro" id="IPR001734">
    <property type="entry name" value="Na/solute_symporter"/>
</dbReference>
<dbReference type="Pfam" id="PF00474">
    <property type="entry name" value="SSF"/>
    <property type="match status" value="2"/>
</dbReference>
<evidence type="ECO:0000256" key="7">
    <source>
        <dbReference type="SAM" id="Phobius"/>
    </source>
</evidence>
<dbReference type="GO" id="GO:0005412">
    <property type="term" value="F:D-glucose:sodium symporter activity"/>
    <property type="evidence" value="ECO:0007669"/>
    <property type="project" value="TreeGrafter"/>
</dbReference>
<keyword evidence="3 7" id="KW-0812">Transmembrane</keyword>
<evidence type="ECO:0000313" key="9">
    <source>
        <dbReference type="Proteomes" id="UP000759131"/>
    </source>
</evidence>
<dbReference type="GO" id="GO:0005886">
    <property type="term" value="C:plasma membrane"/>
    <property type="evidence" value="ECO:0007669"/>
    <property type="project" value="TreeGrafter"/>
</dbReference>
<feature type="transmembrane region" description="Helical" evidence="7">
    <location>
        <begin position="198"/>
        <end position="218"/>
    </location>
</feature>
<dbReference type="AlphaFoldDB" id="A0A7R9L6S2"/>
<evidence type="ECO:0000313" key="8">
    <source>
        <dbReference type="EMBL" id="CAD7635045.1"/>
    </source>
</evidence>
<gene>
    <name evidence="8" type="ORF">OSB1V03_LOCUS15437</name>
</gene>
<dbReference type="EMBL" id="CAJPIZ010015928">
    <property type="protein sequence ID" value="CAG2115475.1"/>
    <property type="molecule type" value="Genomic_DNA"/>
</dbReference>
<evidence type="ECO:0000256" key="6">
    <source>
        <dbReference type="RuleBase" id="RU362091"/>
    </source>
</evidence>
<dbReference type="PANTHER" id="PTHR11819">
    <property type="entry name" value="SOLUTE CARRIER FAMILY 5"/>
    <property type="match status" value="1"/>
</dbReference>
<evidence type="ECO:0000256" key="1">
    <source>
        <dbReference type="ARBA" id="ARBA00004141"/>
    </source>
</evidence>
<comment type="similarity">
    <text evidence="2 6">Belongs to the sodium:solute symporter (SSF) (TC 2.A.21) family.</text>
</comment>
<feature type="non-terminal residue" evidence="8">
    <location>
        <position position="250"/>
    </location>
</feature>
<keyword evidence="9" id="KW-1185">Reference proteome</keyword>
<dbReference type="EMBL" id="OC870503">
    <property type="protein sequence ID" value="CAD7635045.1"/>
    <property type="molecule type" value="Genomic_DNA"/>
</dbReference>
<reference evidence="8" key="1">
    <citation type="submission" date="2020-11" db="EMBL/GenBank/DDBJ databases">
        <authorList>
            <person name="Tran Van P."/>
        </authorList>
    </citation>
    <scope>NUCLEOTIDE SEQUENCE</scope>
</reference>
<feature type="transmembrane region" description="Helical" evidence="7">
    <location>
        <begin position="34"/>
        <end position="53"/>
    </location>
</feature>
<dbReference type="OrthoDB" id="6132759at2759"/>
<dbReference type="Gene3D" id="1.20.1730.10">
    <property type="entry name" value="Sodium/glucose cotransporter"/>
    <property type="match status" value="2"/>
</dbReference>
<accession>A0A7R9L6S2</accession>
<dbReference type="PANTHER" id="PTHR11819:SF150">
    <property type="entry name" value="SODIUM_MYO-INOSITOL COTRANSPORTER"/>
    <property type="match status" value="1"/>
</dbReference>
<evidence type="ECO:0000256" key="4">
    <source>
        <dbReference type="ARBA" id="ARBA00022989"/>
    </source>
</evidence>
<organism evidence="8">
    <name type="scientific">Medioppia subpectinata</name>
    <dbReference type="NCBI Taxonomy" id="1979941"/>
    <lineage>
        <taxon>Eukaryota</taxon>
        <taxon>Metazoa</taxon>
        <taxon>Ecdysozoa</taxon>
        <taxon>Arthropoda</taxon>
        <taxon>Chelicerata</taxon>
        <taxon>Arachnida</taxon>
        <taxon>Acari</taxon>
        <taxon>Acariformes</taxon>
        <taxon>Sarcoptiformes</taxon>
        <taxon>Oribatida</taxon>
        <taxon>Brachypylina</taxon>
        <taxon>Oppioidea</taxon>
        <taxon>Oppiidae</taxon>
        <taxon>Medioppia</taxon>
    </lineage>
</organism>
<feature type="transmembrane region" description="Helical" evidence="7">
    <location>
        <begin position="92"/>
        <end position="112"/>
    </location>
</feature>
<dbReference type="Proteomes" id="UP000759131">
    <property type="component" value="Unassembled WGS sequence"/>
</dbReference>
<sequence length="250" mass="27682">MQSLSLSPVITVLNDSLTANYNTNDGRHLNGGDISVVVIYFALVLATGFYAMYKSNRGTISGYFLAGRYMVWLPVNLYSGGIFIQQALGWDLYFSVILLLVITSICTVTGIIEVGGLGGLREKYLKAIPASIPSHKYECAIPKEHSFQMLRPLNDPDMPWLGFILGQTPASIWYWCADQMMVQRLLAAKSLSHAQGGTLFAGFLKIFPLFLIIIPGMISRVLYTEEVACVDPNKCMQYCNSPVSCYNTAY</sequence>
<evidence type="ECO:0000256" key="2">
    <source>
        <dbReference type="ARBA" id="ARBA00006434"/>
    </source>
</evidence>
<comment type="subcellular location">
    <subcellularLocation>
        <location evidence="1">Membrane</location>
        <topology evidence="1">Multi-pass membrane protein</topology>
    </subcellularLocation>
</comment>